<dbReference type="Pfam" id="PF09837">
    <property type="entry name" value="DUF2064"/>
    <property type="match status" value="1"/>
</dbReference>
<organism evidence="1 2">
    <name type="scientific">Formosa maritima</name>
    <dbReference type="NCBI Taxonomy" id="2592046"/>
    <lineage>
        <taxon>Bacteria</taxon>
        <taxon>Pseudomonadati</taxon>
        <taxon>Bacteroidota</taxon>
        <taxon>Flavobacteriia</taxon>
        <taxon>Flavobacteriales</taxon>
        <taxon>Flavobacteriaceae</taxon>
        <taxon>Formosa</taxon>
    </lineage>
</organism>
<keyword evidence="2" id="KW-1185">Reference proteome</keyword>
<dbReference type="OrthoDB" id="9798250at2"/>
<accession>A0A5D0G1X8</accession>
<reference evidence="1 2" key="1">
    <citation type="submission" date="2019-08" db="EMBL/GenBank/DDBJ databases">
        <title>Formosa sediminis sp. nov., isolated from marine sediment.</title>
        <authorList>
            <person name="Cao W.R."/>
        </authorList>
    </citation>
    <scope>NUCLEOTIDE SEQUENCE [LARGE SCALE GENOMIC DNA]</scope>
    <source>
        <strain evidence="1 2">1494</strain>
    </source>
</reference>
<dbReference type="GO" id="GO:0016740">
    <property type="term" value="F:transferase activity"/>
    <property type="evidence" value="ECO:0007669"/>
    <property type="project" value="UniProtKB-KW"/>
</dbReference>
<dbReference type="NCBIfam" id="TIGR04282">
    <property type="entry name" value="glyco_like_cofC"/>
    <property type="match status" value="1"/>
</dbReference>
<protein>
    <submittedName>
        <fullName evidence="1">Glycosyltransferase</fullName>
    </submittedName>
</protein>
<dbReference type="SUPFAM" id="SSF53448">
    <property type="entry name" value="Nucleotide-diphospho-sugar transferases"/>
    <property type="match status" value="1"/>
</dbReference>
<dbReference type="AlphaFoldDB" id="A0A5D0G1X8"/>
<sequence>MTNNLIIVFIRNPEIGKVKTRLAKTIGNQSALNIYKHLLNHTEQTLRELDCDKAIFYSEKVNENDIWNANSYQKHQQIGEDLGSRMLHAFKYAFDNKYEKIIIVGSDILDLKPDHISETFLKLESHDVVIGPALDGGYYLLGMKQLQPHIFNNKSWGTATVLEDTLKDLQLLDVYLLEELNDIDTFEDLNNYKLLKELITND</sequence>
<gene>
    <name evidence="1" type="ORF">FVF61_10660</name>
</gene>
<dbReference type="InterPro" id="IPR018641">
    <property type="entry name" value="Trfase_1_rSAM/seldom-assoc"/>
</dbReference>
<name>A0A5D0G1X8_9FLAO</name>
<dbReference type="PANTHER" id="PTHR36529">
    <property type="entry name" value="SLL1095 PROTEIN"/>
    <property type="match status" value="1"/>
</dbReference>
<keyword evidence="1" id="KW-0808">Transferase</keyword>
<dbReference type="Gene3D" id="3.90.550.10">
    <property type="entry name" value="Spore Coat Polysaccharide Biosynthesis Protein SpsA, Chain A"/>
    <property type="match status" value="1"/>
</dbReference>
<dbReference type="InterPro" id="IPR029044">
    <property type="entry name" value="Nucleotide-diphossugar_trans"/>
</dbReference>
<evidence type="ECO:0000313" key="2">
    <source>
        <dbReference type="Proteomes" id="UP000324550"/>
    </source>
</evidence>
<dbReference type="PANTHER" id="PTHR36529:SF1">
    <property type="entry name" value="GLYCOSYLTRANSFERASE"/>
    <property type="match status" value="1"/>
</dbReference>
<comment type="caution">
    <text evidence="1">The sequence shown here is derived from an EMBL/GenBank/DDBJ whole genome shotgun (WGS) entry which is preliminary data.</text>
</comment>
<evidence type="ECO:0000313" key="1">
    <source>
        <dbReference type="EMBL" id="TYA53113.1"/>
    </source>
</evidence>
<dbReference type="EMBL" id="VSFC01000052">
    <property type="protein sequence ID" value="TYA53113.1"/>
    <property type="molecule type" value="Genomic_DNA"/>
</dbReference>
<proteinExistence type="predicted"/>
<dbReference type="Proteomes" id="UP000324550">
    <property type="component" value="Unassembled WGS sequence"/>
</dbReference>